<dbReference type="EMBL" id="MK279899">
    <property type="protein sequence ID" value="AZS11717.1"/>
    <property type="molecule type" value="Genomic_DNA"/>
</dbReference>
<gene>
    <name evidence="1" type="primary">19</name>
    <name evidence="1" type="ORF">PBI_MAJA_19</name>
</gene>
<dbReference type="RefSeq" id="YP_009818579.1">
    <property type="nucleotide sequence ID" value="NC_048140.1"/>
</dbReference>
<evidence type="ECO:0000313" key="2">
    <source>
        <dbReference type="Proteomes" id="UP000287918"/>
    </source>
</evidence>
<dbReference type="Proteomes" id="UP000287918">
    <property type="component" value="Segment"/>
</dbReference>
<dbReference type="KEGG" id="vg:55009923"/>
<sequence>MTITTAGYDGTIDEVQLADMLYRYSVEGPDDFKATTQAGDRMVAIGNGTALGPGTVDVATNLAPIQFAAAASGTTRWDLVALRRDWQPPGGLSDVVIIQGDASQDYPDVGTATTAWNRRPGIMDDQPLYLQQVTGTLLGARIDLRCWEAHGGMIAANEKALDYLERIGARVKVGANIWSYEVVNGVAGWVKTPPAAVVKSGKTTIRIGAGASSATKLIAFTGPGGELTPFSAAPVVVVSLASNIGGAASQLLVSAYSESTAGFTAKIQTNDNANIGTTYDINVSWTAVLS</sequence>
<keyword evidence="2" id="KW-1185">Reference proteome</keyword>
<reference evidence="1 2" key="1">
    <citation type="submission" date="2018-12" db="EMBL/GenBank/DDBJ databases">
        <authorList>
            <person name="Rimple P.A."/>
            <person name="Stoner T.H."/>
            <person name="Garlena R.A."/>
            <person name="Russell D.A."/>
            <person name="Pope W.H."/>
            <person name="Jacobs-Sera D."/>
            <person name="Hatfull G.F."/>
        </authorList>
    </citation>
    <scope>NUCLEOTIDE SEQUENCE [LARGE SCALE GENOMIC DNA]</scope>
</reference>
<dbReference type="Gene3D" id="2.60.40.2080">
    <property type="match status" value="1"/>
</dbReference>
<dbReference type="GeneID" id="55009923"/>
<protein>
    <submittedName>
        <fullName evidence="1">Minor tail protein</fullName>
    </submittedName>
</protein>
<name>A0A3S9UN37_9CAUD</name>
<evidence type="ECO:0000313" key="1">
    <source>
        <dbReference type="EMBL" id="AZS11717.1"/>
    </source>
</evidence>
<proteinExistence type="predicted"/>
<dbReference type="InterPro" id="IPR037221">
    <property type="entry name" value="H-type_lectin_dom_sf"/>
</dbReference>
<accession>A0A3S9UN37</accession>
<organism evidence="1 2">
    <name type="scientific">Arthrobacter phage Maja</name>
    <dbReference type="NCBI Taxonomy" id="2499009"/>
    <lineage>
        <taxon>Viruses</taxon>
        <taxon>Duplodnaviria</taxon>
        <taxon>Heunggongvirae</taxon>
        <taxon>Uroviricota</taxon>
        <taxon>Caudoviricetes</taxon>
        <taxon>Majavirus</taxon>
        <taxon>Majavirus maja</taxon>
    </lineage>
</organism>